<evidence type="ECO:0000313" key="3">
    <source>
        <dbReference type="Proteomes" id="UP000224080"/>
    </source>
</evidence>
<feature type="region of interest" description="Disordered" evidence="1">
    <location>
        <begin position="239"/>
        <end position="286"/>
    </location>
</feature>
<sequence length="442" mass="50479">MQYYPLELHGWDDFPEKHNEIFGQFMNLLSDKPLFPSRTDVLAVQSDLSSEPRTAFAYRDGLKQDIRPFVRSAIERPVYRVVTAYLGQSGKEDRFFFQDKARSLKNRTLERIDIQPVPDRWGVYESLSGNVRHACMGKYIIPPKIHIEEIMEVLTSPSVGLFMEVLHRKQSGSVNSDIEKKNQEKVAQIPCQTFHYMITSGLLYEHVALREILILLKIEKSAPQNPLIRDVTLLPRGYDEETRESSEEEDVCPGDSNYNLPTKNRAKTRSKPNQQTSQRRQSPHKQNIARRPILPYCTQACLLAPVRALPLHLNCPNATLHQQGQACKKHLITQEVFCSLTKKQLACSLDRDCECLDREGLFGRIGVLFKITLTEYGYTFVAKGVQVVEEPDLARGACVYTHLSHLQGIKPWSFWESLPLSSCIPCQSCAYHTDDVDALGRE</sequence>
<protein>
    <submittedName>
        <fullName evidence="2">Uncharacterized protein</fullName>
    </submittedName>
</protein>
<gene>
    <name evidence="2" type="ORF">GX51_05418</name>
</gene>
<dbReference type="STRING" id="2060905.A0A2B7WWY3"/>
<proteinExistence type="predicted"/>
<accession>A0A2B7WWY3</accession>
<feature type="compositionally biased region" description="Polar residues" evidence="1">
    <location>
        <begin position="271"/>
        <end position="280"/>
    </location>
</feature>
<evidence type="ECO:0000256" key="1">
    <source>
        <dbReference type="SAM" id="MobiDB-lite"/>
    </source>
</evidence>
<dbReference type="EMBL" id="PDNC01000076">
    <property type="protein sequence ID" value="PGH01103.1"/>
    <property type="molecule type" value="Genomic_DNA"/>
</dbReference>
<dbReference type="AlphaFoldDB" id="A0A2B7WWY3"/>
<comment type="caution">
    <text evidence="2">The sequence shown here is derived from an EMBL/GenBank/DDBJ whole genome shotgun (WGS) entry which is preliminary data.</text>
</comment>
<dbReference type="OrthoDB" id="2156052at2759"/>
<keyword evidence="3" id="KW-1185">Reference proteome</keyword>
<name>A0A2B7WWY3_9EURO</name>
<organism evidence="2 3">
    <name type="scientific">Blastomyces parvus</name>
    <dbReference type="NCBI Taxonomy" id="2060905"/>
    <lineage>
        <taxon>Eukaryota</taxon>
        <taxon>Fungi</taxon>
        <taxon>Dikarya</taxon>
        <taxon>Ascomycota</taxon>
        <taxon>Pezizomycotina</taxon>
        <taxon>Eurotiomycetes</taxon>
        <taxon>Eurotiomycetidae</taxon>
        <taxon>Onygenales</taxon>
        <taxon>Ajellomycetaceae</taxon>
        <taxon>Blastomyces</taxon>
    </lineage>
</organism>
<dbReference type="Proteomes" id="UP000224080">
    <property type="component" value="Unassembled WGS sequence"/>
</dbReference>
<evidence type="ECO:0000313" key="2">
    <source>
        <dbReference type="EMBL" id="PGH01103.1"/>
    </source>
</evidence>
<reference evidence="2 3" key="1">
    <citation type="submission" date="2017-10" db="EMBL/GenBank/DDBJ databases">
        <title>Comparative genomics in systemic dimorphic fungi from Ajellomycetaceae.</title>
        <authorList>
            <person name="Munoz J.F."/>
            <person name="Mcewen J.G."/>
            <person name="Clay O.K."/>
            <person name="Cuomo C.A."/>
        </authorList>
    </citation>
    <scope>NUCLEOTIDE SEQUENCE [LARGE SCALE GENOMIC DNA]</scope>
    <source>
        <strain evidence="2 3">UAMH130</strain>
    </source>
</reference>